<sequence>MYEKSLKSLPEWPRPGTGCGVQSLHLAALNSGITKKIRICVDKVNENDYIEDVALMRRHAIRGIASFLVMVSPSHC</sequence>
<proteinExistence type="predicted"/>
<comment type="caution">
    <text evidence="1">The sequence shown here is derived from an EMBL/GenBank/DDBJ whole genome shotgun (WGS) entry which is preliminary data.</text>
</comment>
<reference evidence="1 2" key="1">
    <citation type="submission" date="2018-01" db="EMBL/GenBank/DDBJ databases">
        <title>Halomonas endophytica sp. nov., isolated from storage liquid in the stems of Populus euphratica.</title>
        <authorList>
            <person name="Chen C."/>
        </authorList>
    </citation>
    <scope>NUCLEOTIDE SEQUENCE [LARGE SCALE GENOMIC DNA]</scope>
    <source>
        <strain evidence="1 2">MC28</strain>
    </source>
</reference>
<dbReference type="Proteomes" id="UP000235803">
    <property type="component" value="Unassembled WGS sequence"/>
</dbReference>
<evidence type="ECO:0000313" key="1">
    <source>
        <dbReference type="EMBL" id="PMR75694.1"/>
    </source>
</evidence>
<dbReference type="EMBL" id="PNRF01000017">
    <property type="protein sequence ID" value="PMR75694.1"/>
    <property type="molecule type" value="Genomic_DNA"/>
</dbReference>
<keyword evidence="2" id="KW-1185">Reference proteome</keyword>
<evidence type="ECO:0000313" key="2">
    <source>
        <dbReference type="Proteomes" id="UP000235803"/>
    </source>
</evidence>
<organism evidence="1 2">
    <name type="scientific">Billgrantia endophytica</name>
    <dbReference type="NCBI Taxonomy" id="2033802"/>
    <lineage>
        <taxon>Bacteria</taxon>
        <taxon>Pseudomonadati</taxon>
        <taxon>Pseudomonadota</taxon>
        <taxon>Gammaproteobacteria</taxon>
        <taxon>Oceanospirillales</taxon>
        <taxon>Halomonadaceae</taxon>
        <taxon>Billgrantia</taxon>
    </lineage>
</organism>
<accession>A0A2N7U5J4</accession>
<gene>
    <name evidence="1" type="ORF">C1H69_08635</name>
</gene>
<dbReference type="AlphaFoldDB" id="A0A2N7U5J4"/>
<name>A0A2N7U5J4_9GAMM</name>
<protein>
    <submittedName>
        <fullName evidence="1">Uncharacterized protein</fullName>
    </submittedName>
</protein>